<feature type="transmembrane region" description="Helical" evidence="7">
    <location>
        <begin position="385"/>
        <end position="404"/>
    </location>
</feature>
<dbReference type="CDD" id="cd07042">
    <property type="entry name" value="STAS_SulP_like_sulfate_transporter"/>
    <property type="match status" value="1"/>
</dbReference>
<comment type="subcellular location">
    <subcellularLocation>
        <location evidence="1">Membrane</location>
        <topology evidence="1">Multi-pass membrane protein</topology>
    </subcellularLocation>
</comment>
<feature type="transmembrane region" description="Helical" evidence="7">
    <location>
        <begin position="201"/>
        <end position="220"/>
    </location>
</feature>
<keyword evidence="5 7" id="KW-1133">Transmembrane helix</keyword>
<keyword evidence="10" id="KW-1185">Reference proteome</keyword>
<feature type="transmembrane region" description="Helical" evidence="7">
    <location>
        <begin position="259"/>
        <end position="280"/>
    </location>
</feature>
<evidence type="ECO:0000256" key="7">
    <source>
        <dbReference type="SAM" id="Phobius"/>
    </source>
</evidence>
<feature type="transmembrane region" description="Helical" evidence="7">
    <location>
        <begin position="133"/>
        <end position="154"/>
    </location>
</feature>
<accession>A0A835KBK0</accession>
<dbReference type="PANTHER" id="PTHR11814">
    <property type="entry name" value="SULFATE TRANSPORTER"/>
    <property type="match status" value="1"/>
</dbReference>
<evidence type="ECO:0000256" key="3">
    <source>
        <dbReference type="ARBA" id="ARBA00022448"/>
    </source>
</evidence>
<feature type="transmembrane region" description="Helical" evidence="7">
    <location>
        <begin position="550"/>
        <end position="572"/>
    </location>
</feature>
<evidence type="ECO:0000256" key="4">
    <source>
        <dbReference type="ARBA" id="ARBA00022692"/>
    </source>
</evidence>
<feature type="transmembrane region" description="Helical" evidence="7">
    <location>
        <begin position="473"/>
        <end position="496"/>
    </location>
</feature>
<name>A0A835KBK0_9ROSI</name>
<feature type="domain" description="STAS" evidence="8">
    <location>
        <begin position="594"/>
        <end position="715"/>
    </location>
</feature>
<dbReference type="Gene3D" id="3.30.750.24">
    <property type="entry name" value="STAS domain"/>
    <property type="match status" value="1"/>
</dbReference>
<feature type="transmembrane region" description="Helical" evidence="7">
    <location>
        <begin position="508"/>
        <end position="538"/>
    </location>
</feature>
<evidence type="ECO:0000256" key="6">
    <source>
        <dbReference type="ARBA" id="ARBA00023136"/>
    </source>
</evidence>
<dbReference type="InterPro" id="IPR011547">
    <property type="entry name" value="SLC26A/SulP_dom"/>
</dbReference>
<dbReference type="OrthoDB" id="288203at2759"/>
<organism evidence="9 10">
    <name type="scientific">Salix dunnii</name>
    <dbReference type="NCBI Taxonomy" id="1413687"/>
    <lineage>
        <taxon>Eukaryota</taxon>
        <taxon>Viridiplantae</taxon>
        <taxon>Streptophyta</taxon>
        <taxon>Embryophyta</taxon>
        <taxon>Tracheophyta</taxon>
        <taxon>Spermatophyta</taxon>
        <taxon>Magnoliopsida</taxon>
        <taxon>eudicotyledons</taxon>
        <taxon>Gunneridae</taxon>
        <taxon>Pentapetalae</taxon>
        <taxon>rosids</taxon>
        <taxon>fabids</taxon>
        <taxon>Malpighiales</taxon>
        <taxon>Salicaceae</taxon>
        <taxon>Saliceae</taxon>
        <taxon>Salix</taxon>
    </lineage>
</organism>
<dbReference type="InterPro" id="IPR036513">
    <property type="entry name" value="STAS_dom_sf"/>
</dbReference>
<evidence type="ECO:0000313" key="10">
    <source>
        <dbReference type="Proteomes" id="UP000657918"/>
    </source>
</evidence>
<keyword evidence="4 7" id="KW-0812">Transmembrane</keyword>
<evidence type="ECO:0000256" key="2">
    <source>
        <dbReference type="ARBA" id="ARBA00008692"/>
    </source>
</evidence>
<dbReference type="SUPFAM" id="SSF52091">
    <property type="entry name" value="SpoIIaa-like"/>
    <property type="match status" value="1"/>
</dbReference>
<evidence type="ECO:0000313" key="9">
    <source>
        <dbReference type="EMBL" id="KAF9681914.1"/>
    </source>
</evidence>
<comment type="caution">
    <text evidence="9">The sequence shown here is derived from an EMBL/GenBank/DDBJ whole genome shotgun (WGS) entry which is preliminary data.</text>
</comment>
<reference evidence="9 10" key="1">
    <citation type="submission" date="2020-10" db="EMBL/GenBank/DDBJ databases">
        <title>Plant Genome Project.</title>
        <authorList>
            <person name="Zhang R.-G."/>
        </authorList>
    </citation>
    <scope>NUCLEOTIDE SEQUENCE [LARGE SCALE GENOMIC DNA]</scope>
    <source>
        <strain evidence="9">FAFU-HL-1</strain>
        <tissue evidence="9">Leaf</tissue>
    </source>
</reference>
<feature type="transmembrane region" description="Helical" evidence="7">
    <location>
        <begin position="316"/>
        <end position="332"/>
    </location>
</feature>
<dbReference type="Pfam" id="PF01740">
    <property type="entry name" value="STAS"/>
    <property type="match status" value="1"/>
</dbReference>
<dbReference type="EMBL" id="JADGMS010000005">
    <property type="protein sequence ID" value="KAF9681914.1"/>
    <property type="molecule type" value="Genomic_DNA"/>
</dbReference>
<protein>
    <recommendedName>
        <fullName evidence="8">STAS domain-containing protein</fullName>
    </recommendedName>
</protein>
<dbReference type="Proteomes" id="UP000657918">
    <property type="component" value="Unassembled WGS sequence"/>
</dbReference>
<comment type="similarity">
    <text evidence="2">Belongs to the SLC26A/SulP transporter (TC 2.A.53) family.</text>
</comment>
<dbReference type="InterPro" id="IPR018045">
    <property type="entry name" value="S04_transporter_CS"/>
</dbReference>
<dbReference type="PROSITE" id="PS50801">
    <property type="entry name" value="STAS"/>
    <property type="match status" value="1"/>
</dbReference>
<evidence type="ECO:0000256" key="5">
    <source>
        <dbReference type="ARBA" id="ARBA00022989"/>
    </source>
</evidence>
<dbReference type="FunFam" id="3.30.750.24:FF:000002">
    <property type="entry name" value="Sulfate transporter 31"/>
    <property type="match status" value="1"/>
</dbReference>
<feature type="transmembrane region" description="Helical" evidence="7">
    <location>
        <begin position="95"/>
        <end position="113"/>
    </location>
</feature>
<feature type="transmembrane region" description="Helical" evidence="7">
    <location>
        <begin position="175"/>
        <end position="195"/>
    </location>
</feature>
<dbReference type="GO" id="GO:0016020">
    <property type="term" value="C:membrane"/>
    <property type="evidence" value="ECO:0007669"/>
    <property type="project" value="UniProtKB-SubCell"/>
</dbReference>
<dbReference type="InterPro" id="IPR002645">
    <property type="entry name" value="STAS_dom"/>
</dbReference>
<dbReference type="InterPro" id="IPR001902">
    <property type="entry name" value="SLC26A/SulP_fam"/>
</dbReference>
<gene>
    <name evidence="9" type="ORF">SADUNF_Sadunf05G0052800</name>
</gene>
<feature type="transmembrane region" description="Helical" evidence="7">
    <location>
        <begin position="446"/>
        <end position="467"/>
    </location>
</feature>
<keyword evidence="6 7" id="KW-0472">Membrane</keyword>
<dbReference type="AlphaFoldDB" id="A0A835KBK0"/>
<keyword evidence="3" id="KW-0813">Transport</keyword>
<evidence type="ECO:0000259" key="8">
    <source>
        <dbReference type="PROSITE" id="PS50801"/>
    </source>
</evidence>
<dbReference type="GO" id="GO:0008271">
    <property type="term" value="F:secondary active sulfate transmembrane transporter activity"/>
    <property type="evidence" value="ECO:0007669"/>
    <property type="project" value="InterPro"/>
</dbReference>
<proteinExistence type="inferred from homology"/>
<sequence>MASLAIGTANQEILYLEKSRLAEKAQWVLNAPEPPSLWRELMDSARETVLPRGKRFPYLKDKDGPFKTVISVLQTMFPIFSWCRHYKATEFKNDLLAGLTLASLCIPQSIGYATLAKLDPQYGLYSSVIPPLIYAVMGTSRDIAIGPVAVVSLLMSSMVPKLEDPEANPIAYRNLVLTTTFFAGIFQAAFGLFRLGFLVDFLSHAVIVGFVSGAAIVIGLQQMKGLLGIAHFTNKTDVISVIQAIWRSVHHSGKRNRKLFWLPATAPLISVVLSTVVVYLTRADKHGVIIIKHIKKGLNPCSIHELQFNNPHIGEIAKIGLVVAVIAITVGIKQSNSILHEKYTKSTLLTFIQYILLLCRMQEAIAVGRSFASIKGYRINGNQEMVAFGFMNILGSFTSCYVATGEILLILYAVPGINLDLDICLPVLTIKLYMYVGSFSRSAVNFSAGCETAMSNIVMAITVIISLELFTRLLFFTPISVLSAIILSALPGLVDLHEAYNIWKIDKLDFLVCIGAFFGVLFASVEIGLLAAVTLASAVNFACINRMKNLVFKLGSAFQVTISFVKIIIISIRPGTEVLGRLPGTDIFCDVSQYPMAVKNSKALIIRVKSGLLCFANANFVREKIMKWATEEEENDSKEKRTVQVVILDMSNLMNIDTSGIASLLELQNNLASGGMELAITNPKWQVIHKLRLANFVTKMGGRVFLTVGEAVDACLGAEMASV</sequence>
<evidence type="ECO:0000256" key="1">
    <source>
        <dbReference type="ARBA" id="ARBA00004141"/>
    </source>
</evidence>
<dbReference type="PROSITE" id="PS01130">
    <property type="entry name" value="SLC26A"/>
    <property type="match status" value="1"/>
</dbReference>
<dbReference type="Pfam" id="PF00916">
    <property type="entry name" value="Sulfate_transp"/>
    <property type="match status" value="2"/>
</dbReference>